<dbReference type="PANTHER" id="PTHR12677:SF59">
    <property type="entry name" value="GOLGI APPARATUS MEMBRANE PROTEIN TVP38-RELATED"/>
    <property type="match status" value="1"/>
</dbReference>
<dbReference type="EMBL" id="FNPG01000035">
    <property type="protein sequence ID" value="SDY76937.1"/>
    <property type="molecule type" value="Genomic_DNA"/>
</dbReference>
<accession>A0A1H3MJS1</accession>
<dbReference type="RefSeq" id="WP_083354569.1">
    <property type="nucleotide sequence ID" value="NZ_FNPG01000035.1"/>
</dbReference>
<dbReference type="InterPro" id="IPR015414">
    <property type="entry name" value="TMEM64"/>
</dbReference>
<evidence type="ECO:0000256" key="3">
    <source>
        <dbReference type="ARBA" id="ARBA00022692"/>
    </source>
</evidence>
<name>A0A1H3MJS1_9FIRM</name>
<gene>
    <name evidence="8" type="ORF">SAMN02910414_02337</name>
</gene>
<evidence type="ECO:0000313" key="9">
    <source>
        <dbReference type="Proteomes" id="UP000183918"/>
    </source>
</evidence>
<evidence type="ECO:0000256" key="6">
    <source>
        <dbReference type="RuleBase" id="RU366058"/>
    </source>
</evidence>
<comment type="similarity">
    <text evidence="6">Belongs to the TVP38/TMEM64 family.</text>
</comment>
<feature type="transmembrane region" description="Helical" evidence="6">
    <location>
        <begin position="16"/>
        <end position="37"/>
    </location>
</feature>
<evidence type="ECO:0000313" key="8">
    <source>
        <dbReference type="EMBL" id="SDY76937.1"/>
    </source>
</evidence>
<dbReference type="OrthoDB" id="3173541at2"/>
<dbReference type="Pfam" id="PF09335">
    <property type="entry name" value="VTT_dom"/>
    <property type="match status" value="1"/>
</dbReference>
<dbReference type="STRING" id="1122142.SAMN02910414_02337"/>
<evidence type="ECO:0000256" key="4">
    <source>
        <dbReference type="ARBA" id="ARBA00022989"/>
    </source>
</evidence>
<keyword evidence="9" id="KW-1185">Reference proteome</keyword>
<protein>
    <recommendedName>
        <fullName evidence="6">TVP38/TMEM64 family membrane protein</fullName>
    </recommendedName>
</protein>
<evidence type="ECO:0000256" key="2">
    <source>
        <dbReference type="ARBA" id="ARBA00022475"/>
    </source>
</evidence>
<dbReference type="GO" id="GO:0005886">
    <property type="term" value="C:plasma membrane"/>
    <property type="evidence" value="ECO:0007669"/>
    <property type="project" value="UniProtKB-SubCell"/>
</dbReference>
<keyword evidence="3 6" id="KW-0812">Transmembrane</keyword>
<feature type="transmembrane region" description="Helical" evidence="6">
    <location>
        <begin position="208"/>
        <end position="226"/>
    </location>
</feature>
<evidence type="ECO:0000259" key="7">
    <source>
        <dbReference type="Pfam" id="PF09335"/>
    </source>
</evidence>
<evidence type="ECO:0000256" key="1">
    <source>
        <dbReference type="ARBA" id="ARBA00004651"/>
    </source>
</evidence>
<keyword evidence="2 6" id="KW-1003">Cell membrane</keyword>
<keyword evidence="4 6" id="KW-1133">Transmembrane helix</keyword>
<evidence type="ECO:0000256" key="5">
    <source>
        <dbReference type="ARBA" id="ARBA00023136"/>
    </source>
</evidence>
<feature type="transmembrane region" description="Helical" evidence="6">
    <location>
        <begin position="58"/>
        <end position="82"/>
    </location>
</feature>
<feature type="domain" description="VTT" evidence="7">
    <location>
        <begin position="78"/>
        <end position="197"/>
    </location>
</feature>
<comment type="subcellular location">
    <subcellularLocation>
        <location evidence="1 6">Cell membrane</location>
        <topology evidence="1 6">Multi-pass membrane protein</topology>
    </subcellularLocation>
</comment>
<dbReference type="PANTHER" id="PTHR12677">
    <property type="entry name" value="GOLGI APPARATUS MEMBRANE PROTEIN TVP38-RELATED"/>
    <property type="match status" value="1"/>
</dbReference>
<keyword evidence="5 6" id="KW-0472">Membrane</keyword>
<proteinExistence type="inferred from homology"/>
<sequence>MKNKKTHHLNIEKKHILLLILILLCIFFITLLSWIIIKPMFELAATPKAFRKYIAKQKIIGTLLFISVLILQVIAAVIPGGPFEIAAGYTYGPIRGAIICNIGMTIGSFISYLCVKKFGKSIIQIFFSSEKIDKFEKLKSEKETKLTEMFFIIFLIPGSPKDLLSYCAGLTKITPLKWILLCFICRTPAILLSTYSGGSLYNKNYTQFILLFVITIALSIIGSIIYKKITETKNN</sequence>
<feature type="transmembrane region" description="Helical" evidence="6">
    <location>
        <begin position="94"/>
        <end position="115"/>
    </location>
</feature>
<dbReference type="Proteomes" id="UP000183918">
    <property type="component" value="Unassembled WGS sequence"/>
</dbReference>
<dbReference type="AlphaFoldDB" id="A0A1H3MJS1"/>
<dbReference type="InterPro" id="IPR032816">
    <property type="entry name" value="VTT_dom"/>
</dbReference>
<organism evidence="8 9">
    <name type="scientific">Lachnobacterium bovis DSM 14045</name>
    <dbReference type="NCBI Taxonomy" id="1122142"/>
    <lineage>
        <taxon>Bacteria</taxon>
        <taxon>Bacillati</taxon>
        <taxon>Bacillota</taxon>
        <taxon>Clostridia</taxon>
        <taxon>Lachnospirales</taxon>
        <taxon>Lachnospiraceae</taxon>
        <taxon>Lachnobacterium</taxon>
    </lineage>
</organism>
<reference evidence="8 9" key="1">
    <citation type="submission" date="2016-10" db="EMBL/GenBank/DDBJ databases">
        <authorList>
            <person name="de Groot N.N."/>
        </authorList>
    </citation>
    <scope>NUCLEOTIDE SEQUENCE [LARGE SCALE GENOMIC DNA]</scope>
    <source>
        <strain evidence="8 9">DSM 14045</strain>
    </source>
</reference>
<feature type="transmembrane region" description="Helical" evidence="6">
    <location>
        <begin position="178"/>
        <end position="196"/>
    </location>
</feature>